<name>A0A1H0Q1K4_9ACTN</name>
<sequence length="232" mass="25130">MVAVLLGRPVRQVTAVDTRGFWKMLRALPVPDDAEFLYGPEPDGRLRERNLRRYHELVAATMDARGPRVMMVGEAPGYRGHTISGVPFTSVRQLTARPGLITGAPEGDGFEVPEHPAARWEQSSAIVWRALAAWRGPLPLIWAVYPHHPHEPGHPATNRPPRATEVAAGAPIALSLAEAFGITDFLTVGRKAQGALARAGIQATPLRHPAQGGARAFTEQLAAYNAARGQDR</sequence>
<dbReference type="Pfam" id="PF03167">
    <property type="entry name" value="UDG"/>
    <property type="match status" value="1"/>
</dbReference>
<feature type="domain" description="Uracil-DNA glycosylase-like" evidence="1">
    <location>
        <begin position="66"/>
        <end position="211"/>
    </location>
</feature>
<dbReference type="EMBL" id="FNIE01000017">
    <property type="protein sequence ID" value="SDP10950.1"/>
    <property type="molecule type" value="Genomic_DNA"/>
</dbReference>
<dbReference type="STRING" id="310781.SAMN05216259_11787"/>
<dbReference type="OrthoDB" id="4977218at2"/>
<gene>
    <name evidence="2" type="ORF">SAMN05216259_11787</name>
</gene>
<evidence type="ECO:0000313" key="3">
    <source>
        <dbReference type="Proteomes" id="UP000199341"/>
    </source>
</evidence>
<reference evidence="2 3" key="1">
    <citation type="submission" date="2016-10" db="EMBL/GenBank/DDBJ databases">
        <authorList>
            <person name="de Groot N.N."/>
        </authorList>
    </citation>
    <scope>NUCLEOTIDE SEQUENCE [LARGE SCALE GENOMIC DNA]</scope>
    <source>
        <strain evidence="2 3">CGMCC 4.2022</strain>
    </source>
</reference>
<dbReference type="SUPFAM" id="SSF52141">
    <property type="entry name" value="Uracil-DNA glycosylase-like"/>
    <property type="match status" value="1"/>
</dbReference>
<dbReference type="Proteomes" id="UP000199341">
    <property type="component" value="Unassembled WGS sequence"/>
</dbReference>
<evidence type="ECO:0000259" key="1">
    <source>
        <dbReference type="Pfam" id="PF03167"/>
    </source>
</evidence>
<protein>
    <recommendedName>
        <fullName evidence="1">Uracil-DNA glycosylase-like domain-containing protein</fullName>
    </recommendedName>
</protein>
<accession>A0A1H0Q1K4</accession>
<dbReference type="InterPro" id="IPR005122">
    <property type="entry name" value="Uracil-DNA_glycosylase-like"/>
</dbReference>
<dbReference type="AlphaFoldDB" id="A0A1H0Q1K4"/>
<organism evidence="2 3">
    <name type="scientific">Actinacidiphila guanduensis</name>
    <dbReference type="NCBI Taxonomy" id="310781"/>
    <lineage>
        <taxon>Bacteria</taxon>
        <taxon>Bacillati</taxon>
        <taxon>Actinomycetota</taxon>
        <taxon>Actinomycetes</taxon>
        <taxon>Kitasatosporales</taxon>
        <taxon>Streptomycetaceae</taxon>
        <taxon>Actinacidiphila</taxon>
    </lineage>
</organism>
<proteinExistence type="predicted"/>
<dbReference type="Gene3D" id="3.40.470.10">
    <property type="entry name" value="Uracil-DNA glycosylase-like domain"/>
    <property type="match status" value="1"/>
</dbReference>
<keyword evidence="3" id="KW-1185">Reference proteome</keyword>
<evidence type="ECO:0000313" key="2">
    <source>
        <dbReference type="EMBL" id="SDP10950.1"/>
    </source>
</evidence>
<dbReference type="InterPro" id="IPR036895">
    <property type="entry name" value="Uracil-DNA_glycosylase-like_sf"/>
</dbReference>